<evidence type="ECO:0000259" key="1">
    <source>
        <dbReference type="SMART" id="SM00748"/>
    </source>
</evidence>
<organism evidence="2 3">
    <name type="scientific">Leptolyngbya cf. ectocarpi LEGE 11479</name>
    <dbReference type="NCBI Taxonomy" id="1828722"/>
    <lineage>
        <taxon>Bacteria</taxon>
        <taxon>Bacillati</taxon>
        <taxon>Cyanobacteriota</taxon>
        <taxon>Cyanophyceae</taxon>
        <taxon>Leptolyngbyales</taxon>
        <taxon>Leptolyngbyaceae</taxon>
        <taxon>Leptolyngbya group</taxon>
        <taxon>Leptolyngbya</taxon>
    </lineage>
</organism>
<dbReference type="SMART" id="SM00748">
    <property type="entry name" value="HEPN"/>
    <property type="match status" value="1"/>
</dbReference>
<protein>
    <submittedName>
        <fullName evidence="2">HEPN domain-containing protein</fullName>
    </submittedName>
</protein>
<evidence type="ECO:0000313" key="3">
    <source>
        <dbReference type="Proteomes" id="UP000615026"/>
    </source>
</evidence>
<dbReference type="InterPro" id="IPR007842">
    <property type="entry name" value="HEPN_dom"/>
</dbReference>
<dbReference type="SUPFAM" id="SSF81593">
    <property type="entry name" value="Nucleotidyltransferase substrate binding subunit/domain"/>
    <property type="match status" value="1"/>
</dbReference>
<proteinExistence type="predicted"/>
<dbReference type="AlphaFoldDB" id="A0A928ZTV4"/>
<dbReference type="Gene3D" id="1.20.120.330">
    <property type="entry name" value="Nucleotidyltransferases domain 2"/>
    <property type="match status" value="1"/>
</dbReference>
<keyword evidence="3" id="KW-1185">Reference proteome</keyword>
<sequence>MNDLSEARSLLNAANRDLRAMSGMTDSQVFADEIFGFHGQQTAEKALKAWISALGEVFPFTHDVAALLRIIEAKGYDVSSFWELAAFNDFAVRLRYAELENDVEPLDREQSIAMAQAIYQHVDNFISGQVSS</sequence>
<dbReference type="EMBL" id="JADEXP010000090">
    <property type="protein sequence ID" value="MBE9067352.1"/>
    <property type="molecule type" value="Genomic_DNA"/>
</dbReference>
<dbReference type="Pfam" id="PF05168">
    <property type="entry name" value="HEPN"/>
    <property type="match status" value="1"/>
</dbReference>
<dbReference type="Proteomes" id="UP000615026">
    <property type="component" value="Unassembled WGS sequence"/>
</dbReference>
<reference evidence="2" key="1">
    <citation type="submission" date="2020-10" db="EMBL/GenBank/DDBJ databases">
        <authorList>
            <person name="Castelo-Branco R."/>
            <person name="Eusebio N."/>
            <person name="Adriana R."/>
            <person name="Vieira A."/>
            <person name="Brugerolle De Fraissinette N."/>
            <person name="Rezende De Castro R."/>
            <person name="Schneider M.P."/>
            <person name="Vasconcelos V."/>
            <person name="Leao P.N."/>
        </authorList>
    </citation>
    <scope>NUCLEOTIDE SEQUENCE</scope>
    <source>
        <strain evidence="2">LEGE 11479</strain>
    </source>
</reference>
<name>A0A928ZTV4_LEPEC</name>
<evidence type="ECO:0000313" key="2">
    <source>
        <dbReference type="EMBL" id="MBE9067352.1"/>
    </source>
</evidence>
<dbReference type="RefSeq" id="WP_193993316.1">
    <property type="nucleotide sequence ID" value="NZ_JADEXP010000090.1"/>
</dbReference>
<comment type="caution">
    <text evidence="2">The sequence shown here is derived from an EMBL/GenBank/DDBJ whole genome shotgun (WGS) entry which is preliminary data.</text>
</comment>
<feature type="domain" description="HEPN" evidence="1">
    <location>
        <begin position="4"/>
        <end position="118"/>
    </location>
</feature>
<accession>A0A928ZTV4</accession>
<gene>
    <name evidence="2" type="ORF">IQ260_11865</name>
</gene>